<dbReference type="AlphaFoldDB" id="A0A915HS12"/>
<sequence>RFQNIFPSADTTFNILLIFYASSLPPSYANAAAVVGATSASASVISGSSQVIPFASPTFEYSSINVSVDLVTAAQREANFLRMIDRKAPILFKNLRTSDLASGPKFLEYRVQGKLRDVNIVPPLDVHWLWHTHMLSPLNYEKDCLNLVGFIVDHKLMSPEEIQERYQQSVSAWETFCGPNEPYDFLAVNNNSPNSPQLRMKSSDYQQKCSYDILGAAQRQQNFNYQISLPHYTSPKFLARAADRYLKFLFLKTLYPNEFLTPCYDFDLVWHSHQLLVEAVNDRCIGIDQ</sequence>
<protein>
    <submittedName>
        <fullName evidence="2">Uncharacterized protein</fullName>
    </submittedName>
</protein>
<organism evidence="1 2">
    <name type="scientific">Romanomermis culicivorax</name>
    <name type="common">Nematode worm</name>
    <dbReference type="NCBI Taxonomy" id="13658"/>
    <lineage>
        <taxon>Eukaryota</taxon>
        <taxon>Metazoa</taxon>
        <taxon>Ecdysozoa</taxon>
        <taxon>Nematoda</taxon>
        <taxon>Enoplea</taxon>
        <taxon>Dorylaimia</taxon>
        <taxon>Mermithida</taxon>
        <taxon>Mermithoidea</taxon>
        <taxon>Mermithidae</taxon>
        <taxon>Romanomermis</taxon>
    </lineage>
</organism>
<proteinExistence type="predicted"/>
<reference evidence="2" key="1">
    <citation type="submission" date="2022-11" db="UniProtKB">
        <authorList>
            <consortium name="WormBaseParasite"/>
        </authorList>
    </citation>
    <scope>IDENTIFICATION</scope>
</reference>
<evidence type="ECO:0000313" key="1">
    <source>
        <dbReference type="Proteomes" id="UP000887565"/>
    </source>
</evidence>
<accession>A0A915HS12</accession>
<dbReference type="Proteomes" id="UP000887565">
    <property type="component" value="Unplaced"/>
</dbReference>
<dbReference type="PANTHER" id="PTHR34365">
    <property type="entry name" value="ENOLASE (DUF1399)"/>
    <property type="match status" value="1"/>
</dbReference>
<dbReference type="Pfam" id="PF07173">
    <property type="entry name" value="GRDP-like"/>
    <property type="match status" value="1"/>
</dbReference>
<dbReference type="InterPro" id="IPR009836">
    <property type="entry name" value="GRDP-like"/>
</dbReference>
<name>A0A915HS12_ROMCU</name>
<keyword evidence="1" id="KW-1185">Reference proteome</keyword>
<evidence type="ECO:0000313" key="2">
    <source>
        <dbReference type="WBParaSite" id="nRc.2.0.1.t04215-RA"/>
    </source>
</evidence>
<dbReference type="PANTHER" id="PTHR34365:SF7">
    <property type="entry name" value="GLYCINE-RICH DOMAIN-CONTAINING PROTEIN 1"/>
    <property type="match status" value="1"/>
</dbReference>
<dbReference type="WBParaSite" id="nRc.2.0.1.t04215-RA">
    <property type="protein sequence ID" value="nRc.2.0.1.t04215-RA"/>
    <property type="gene ID" value="nRc.2.0.1.g04215"/>
</dbReference>